<dbReference type="EMBL" id="AP024480">
    <property type="protein sequence ID" value="BCS82226.1"/>
    <property type="molecule type" value="Genomic_DNA"/>
</dbReference>
<keyword evidence="2" id="KW-1133">Transmembrane helix</keyword>
<feature type="coiled-coil region" evidence="1">
    <location>
        <begin position="325"/>
        <end position="352"/>
    </location>
</feature>
<evidence type="ECO:0000313" key="3">
    <source>
        <dbReference type="EMBL" id="BCS82226.1"/>
    </source>
</evidence>
<evidence type="ECO:0000256" key="1">
    <source>
        <dbReference type="SAM" id="Coils"/>
    </source>
</evidence>
<sequence length="444" mass="53170">MWGGFYKIEIDFSRLLWIQFFWIFLGLLIAIAFIVLVVLIRRKRAEKFRRLKNLQTVEEYFEEISNRILNLEDKVKFFKLLDDGKNHENKFEEVTINFKNLKDYYEGIKKSYSEGEFKTFLTIYNILKTDLDFLENVLKDSEKMLQKELEYIEKVEKAVGEVKNKEVLKQKIDNLLAKRLSDDDLKREVEGIKRIDETIEYFKSLNDNKRSEYINSMIQLLTERFEEKYPVVLSKLPDKAWELQKMYDSLLLKLQVSSDVEKIVLAEDFFEKLVQVENELIQNVHEMMKNKKELVDKFEEIVSVYDKVGFKFYKIDLEIDRVKNLLESCTDIQKLEKEVSELERKILTFIREFSECKKLLENFEKFLKEAKKRLNVSMSFNLFSSYYENLKEFLFSSNFDEFKKHYIEYQSAISDMLLKSSSFSTGSSDTIKKVIKDLFDEFFG</sequence>
<dbReference type="Proteomes" id="UP000663623">
    <property type="component" value="Chromosome"/>
</dbReference>
<evidence type="ECO:0000256" key="2">
    <source>
        <dbReference type="SAM" id="Phobius"/>
    </source>
</evidence>
<keyword evidence="1" id="KW-0175">Coiled coil</keyword>
<keyword evidence="4" id="KW-1185">Reference proteome</keyword>
<gene>
    <name evidence="3" type="ORF">CaldiYA01_21860</name>
</gene>
<evidence type="ECO:0000313" key="4">
    <source>
        <dbReference type="Proteomes" id="UP000663623"/>
    </source>
</evidence>
<organism evidence="3 4">
    <name type="scientific">Caldicellulosiruptor diazotrophicus</name>
    <dbReference type="NCBI Taxonomy" id="2806205"/>
    <lineage>
        <taxon>Bacteria</taxon>
        <taxon>Bacillati</taxon>
        <taxon>Bacillota</taxon>
        <taxon>Bacillota incertae sedis</taxon>
        <taxon>Caldicellulosiruptorales</taxon>
        <taxon>Caldicellulosiruptoraceae</taxon>
        <taxon>Caldicellulosiruptor</taxon>
    </lineage>
</organism>
<protein>
    <recommendedName>
        <fullName evidence="5">Septation ring formation regulator EzrA</fullName>
    </recommendedName>
</protein>
<dbReference type="RefSeq" id="WP_207179653.1">
    <property type="nucleotide sequence ID" value="NZ_AP024480.1"/>
</dbReference>
<feature type="transmembrane region" description="Helical" evidence="2">
    <location>
        <begin position="20"/>
        <end position="40"/>
    </location>
</feature>
<name>A0ABM7NQ26_9FIRM</name>
<evidence type="ECO:0008006" key="5">
    <source>
        <dbReference type="Google" id="ProtNLM"/>
    </source>
</evidence>
<accession>A0ABM7NQ26</accession>
<keyword evidence="2" id="KW-0812">Transmembrane</keyword>
<keyword evidence="2" id="KW-0472">Membrane</keyword>
<reference evidence="3 4" key="1">
    <citation type="submission" date="2021-02" db="EMBL/GenBank/DDBJ databases">
        <title>Nitrogen-fixing ability and nitrogen fixation related genes of thermophilic fermentative bacteria in the genus Caldicellulosiruptor.</title>
        <authorList>
            <person name="Chen Y."/>
            <person name="Nishihara A."/>
            <person name="Haruta S."/>
        </authorList>
    </citation>
    <scope>NUCLEOTIDE SEQUENCE [LARGE SCALE GENOMIC DNA]</scope>
    <source>
        <strain evidence="3 4">YA01</strain>
    </source>
</reference>
<proteinExistence type="predicted"/>